<accession>A0A2P2NKW5</accession>
<name>A0A2P2NKW5_RHIMU</name>
<organism evidence="1">
    <name type="scientific">Rhizophora mucronata</name>
    <name type="common">Asiatic mangrove</name>
    <dbReference type="NCBI Taxonomy" id="61149"/>
    <lineage>
        <taxon>Eukaryota</taxon>
        <taxon>Viridiplantae</taxon>
        <taxon>Streptophyta</taxon>
        <taxon>Embryophyta</taxon>
        <taxon>Tracheophyta</taxon>
        <taxon>Spermatophyta</taxon>
        <taxon>Magnoliopsida</taxon>
        <taxon>eudicotyledons</taxon>
        <taxon>Gunneridae</taxon>
        <taxon>Pentapetalae</taxon>
        <taxon>rosids</taxon>
        <taxon>fabids</taxon>
        <taxon>Malpighiales</taxon>
        <taxon>Rhizophoraceae</taxon>
        <taxon>Rhizophora</taxon>
    </lineage>
</organism>
<proteinExistence type="predicted"/>
<dbReference type="EMBL" id="GGEC01062581">
    <property type="protein sequence ID" value="MBX43065.1"/>
    <property type="molecule type" value="Transcribed_RNA"/>
</dbReference>
<evidence type="ECO:0000313" key="1">
    <source>
        <dbReference type="EMBL" id="MBX43065.1"/>
    </source>
</evidence>
<reference evidence="1" key="1">
    <citation type="submission" date="2018-02" db="EMBL/GenBank/DDBJ databases">
        <title>Rhizophora mucronata_Transcriptome.</title>
        <authorList>
            <person name="Meera S.P."/>
            <person name="Sreeshan A."/>
            <person name="Augustine A."/>
        </authorList>
    </citation>
    <scope>NUCLEOTIDE SEQUENCE</scope>
    <source>
        <tissue evidence="1">Leaf</tissue>
    </source>
</reference>
<protein>
    <submittedName>
        <fullName evidence="1">Uncharacterized protein</fullName>
    </submittedName>
</protein>
<sequence length="15" mass="1696">MITNETETETLITVT</sequence>